<evidence type="ECO:0008006" key="6">
    <source>
        <dbReference type="Google" id="ProtNLM"/>
    </source>
</evidence>
<evidence type="ECO:0000256" key="1">
    <source>
        <dbReference type="ARBA" id="ARBA00009947"/>
    </source>
</evidence>
<comment type="similarity">
    <text evidence="1 2">Belongs to the nucleosome assembly protein (NAP) family.</text>
</comment>
<dbReference type="SUPFAM" id="SSF143113">
    <property type="entry name" value="NAP-like"/>
    <property type="match status" value="1"/>
</dbReference>
<accession>A0A813IVM3</accession>
<feature type="compositionally biased region" description="Basic and acidic residues" evidence="3">
    <location>
        <begin position="7"/>
        <end position="22"/>
    </location>
</feature>
<dbReference type="EMBL" id="CAJNNW010013926">
    <property type="protein sequence ID" value="CAE8655991.1"/>
    <property type="molecule type" value="Genomic_DNA"/>
</dbReference>
<evidence type="ECO:0000256" key="2">
    <source>
        <dbReference type="RuleBase" id="RU003876"/>
    </source>
</evidence>
<organism evidence="4 5">
    <name type="scientific">Polarella glacialis</name>
    <name type="common">Dinoflagellate</name>
    <dbReference type="NCBI Taxonomy" id="89957"/>
    <lineage>
        <taxon>Eukaryota</taxon>
        <taxon>Sar</taxon>
        <taxon>Alveolata</taxon>
        <taxon>Dinophyceae</taxon>
        <taxon>Suessiales</taxon>
        <taxon>Suessiaceae</taxon>
        <taxon>Polarella</taxon>
    </lineage>
</organism>
<dbReference type="InterPro" id="IPR002164">
    <property type="entry name" value="NAP_family"/>
</dbReference>
<sequence>LSNMGKKKTEPETSKAEDAKPEAEEEDEPKIVKDLKEIDDKYLAIEREYEKEVQELQKKYTEKQQPFLEQRMKLLTDKSNAEEADKSMGTPACRGFWLQAMKNLPALEEHIEEWDEAVLEYCFDIRKEHLDQSDLQKGYKLSLHFVENPYFTNDTLWKEYYTKEGSPYTGEIETEEIKVCEIGWKAGQNVTVETVAKKVKGGGAKKAKAKGKVAEEPRDSFFRNFFRNLKPGMELPDDINLEEARALCDEEDEEDDEGMIELLMENDYEIGCCIRDQLVPFAVRWYTGEAAPDDDDDDFDEDDEEDDDDDDDEEEDDDDEDEDDEPPPKKGQPKKKGGGGKGDGKGGGKNAEECKQQ</sequence>
<dbReference type="Pfam" id="PF00956">
    <property type="entry name" value="NAP"/>
    <property type="match status" value="1"/>
</dbReference>
<protein>
    <recommendedName>
        <fullName evidence="6">Nucleosome assembly protein</fullName>
    </recommendedName>
</protein>
<evidence type="ECO:0000313" key="4">
    <source>
        <dbReference type="EMBL" id="CAE8655991.1"/>
    </source>
</evidence>
<dbReference type="GO" id="GO:0006334">
    <property type="term" value="P:nucleosome assembly"/>
    <property type="evidence" value="ECO:0007669"/>
    <property type="project" value="InterPro"/>
</dbReference>
<feature type="region of interest" description="Disordered" evidence="3">
    <location>
        <begin position="289"/>
        <end position="357"/>
    </location>
</feature>
<proteinExistence type="inferred from homology"/>
<dbReference type="AlphaFoldDB" id="A0A813IVM3"/>
<name>A0A813IVM3_POLGL</name>
<dbReference type="InterPro" id="IPR037231">
    <property type="entry name" value="NAP-like_sf"/>
</dbReference>
<evidence type="ECO:0000313" key="5">
    <source>
        <dbReference type="Proteomes" id="UP000626109"/>
    </source>
</evidence>
<feature type="region of interest" description="Disordered" evidence="3">
    <location>
        <begin position="1"/>
        <end position="32"/>
    </location>
</feature>
<dbReference type="Proteomes" id="UP000626109">
    <property type="component" value="Unassembled WGS sequence"/>
</dbReference>
<dbReference type="PANTHER" id="PTHR11875">
    <property type="entry name" value="TESTIS-SPECIFIC Y-ENCODED PROTEIN"/>
    <property type="match status" value="1"/>
</dbReference>
<feature type="compositionally biased region" description="Basic and acidic residues" evidence="3">
    <location>
        <begin position="342"/>
        <end position="357"/>
    </location>
</feature>
<dbReference type="Gene3D" id="3.30.1120.90">
    <property type="entry name" value="Nucleosome assembly protein"/>
    <property type="match status" value="1"/>
</dbReference>
<feature type="compositionally biased region" description="Acidic residues" evidence="3">
    <location>
        <begin position="291"/>
        <end position="325"/>
    </location>
</feature>
<reference evidence="4" key="1">
    <citation type="submission" date="2021-02" db="EMBL/GenBank/DDBJ databases">
        <authorList>
            <person name="Dougan E. K."/>
            <person name="Rhodes N."/>
            <person name="Thang M."/>
            <person name="Chan C."/>
        </authorList>
    </citation>
    <scope>NUCLEOTIDE SEQUENCE</scope>
</reference>
<dbReference type="Gene3D" id="1.20.5.1500">
    <property type="match status" value="1"/>
</dbReference>
<feature type="non-terminal residue" evidence="4">
    <location>
        <position position="1"/>
    </location>
</feature>
<dbReference type="GO" id="GO:0005634">
    <property type="term" value="C:nucleus"/>
    <property type="evidence" value="ECO:0007669"/>
    <property type="project" value="InterPro"/>
</dbReference>
<evidence type="ECO:0000256" key="3">
    <source>
        <dbReference type="SAM" id="MobiDB-lite"/>
    </source>
</evidence>
<gene>
    <name evidence="4" type="ORF">PGLA2088_LOCUS11934</name>
</gene>
<comment type="caution">
    <text evidence="4">The sequence shown here is derived from an EMBL/GenBank/DDBJ whole genome shotgun (WGS) entry which is preliminary data.</text>
</comment>